<evidence type="ECO:0000313" key="3">
    <source>
        <dbReference type="Proteomes" id="UP001059971"/>
    </source>
</evidence>
<name>A0ABM7G268_9SPHN</name>
<dbReference type="InterPro" id="IPR036065">
    <property type="entry name" value="BolA-like_sf"/>
</dbReference>
<evidence type="ECO:0000256" key="1">
    <source>
        <dbReference type="RuleBase" id="RU003860"/>
    </source>
</evidence>
<dbReference type="PANTHER" id="PTHR46230:SF7">
    <property type="entry name" value="BOLA-LIKE PROTEIN 1"/>
    <property type="match status" value="1"/>
</dbReference>
<dbReference type="Pfam" id="PF01722">
    <property type="entry name" value="BolA"/>
    <property type="match status" value="1"/>
</dbReference>
<comment type="similarity">
    <text evidence="1">Belongs to the BolA/IbaG family.</text>
</comment>
<accession>A0ABM7G268</accession>
<evidence type="ECO:0008006" key="4">
    <source>
        <dbReference type="Google" id="ProtNLM"/>
    </source>
</evidence>
<organism evidence="2 3">
    <name type="scientific">Sphingomonas bisphenolicum</name>
    <dbReference type="NCBI Taxonomy" id="296544"/>
    <lineage>
        <taxon>Bacteria</taxon>
        <taxon>Pseudomonadati</taxon>
        <taxon>Pseudomonadota</taxon>
        <taxon>Alphaproteobacteria</taxon>
        <taxon>Sphingomonadales</taxon>
        <taxon>Sphingomonadaceae</taxon>
        <taxon>Sphingomonas</taxon>
    </lineage>
</organism>
<evidence type="ECO:0000313" key="2">
    <source>
        <dbReference type="EMBL" id="BBF68660.1"/>
    </source>
</evidence>
<protein>
    <recommendedName>
        <fullName evidence="4">BolA family transcriptional regulator</fullName>
    </recommendedName>
</protein>
<dbReference type="SUPFAM" id="SSF82657">
    <property type="entry name" value="BolA-like"/>
    <property type="match status" value="1"/>
</dbReference>
<dbReference type="Proteomes" id="UP001059971">
    <property type="component" value="Chromosome 1"/>
</dbReference>
<keyword evidence="3" id="KW-1185">Reference proteome</keyword>
<proteinExistence type="inferred from homology"/>
<dbReference type="EMBL" id="AP018817">
    <property type="protein sequence ID" value="BBF68660.1"/>
    <property type="molecule type" value="Genomic_DNA"/>
</dbReference>
<dbReference type="InterPro" id="IPR002634">
    <property type="entry name" value="BolA"/>
</dbReference>
<reference evidence="2" key="1">
    <citation type="submission" date="2018-07" db="EMBL/GenBank/DDBJ databases">
        <title>Complete genome sequence of Sphingomonas bisphenolicum strain AO1, a bisphenol A degradative bacterium isolated from Japanese farm field.</title>
        <authorList>
            <person name="Murakami M."/>
            <person name="Koh M."/>
            <person name="Koba S."/>
            <person name="Matsumura Y."/>
        </authorList>
    </citation>
    <scope>NUCLEOTIDE SEQUENCE</scope>
    <source>
        <strain evidence="2">AO1</strain>
    </source>
</reference>
<gene>
    <name evidence="2" type="ORF">SBA_ch1_08600</name>
</gene>
<dbReference type="Gene3D" id="3.30.300.90">
    <property type="entry name" value="BolA-like"/>
    <property type="match status" value="1"/>
</dbReference>
<sequence length="125" mass="13421">MEAVETTGRERIAAQDCPDDLAGKATYIGNMTTDLKGPVATEIEARLRAALSPDHLAVIDDSEKHRGHAGHDGSGESHFTVEIVSDRFTGQNRVARQRLVNAALADLLAEKVHALAIRARAPDEA</sequence>
<dbReference type="PANTHER" id="PTHR46230">
    <property type="match status" value="1"/>
</dbReference>